<feature type="transmembrane region" description="Helical" evidence="1">
    <location>
        <begin position="73"/>
        <end position="93"/>
    </location>
</feature>
<comment type="caution">
    <text evidence="2">The sequence shown here is derived from an EMBL/GenBank/DDBJ whole genome shotgun (WGS) entry which is preliminary data.</text>
</comment>
<protein>
    <submittedName>
        <fullName evidence="2">Uncharacterized protein</fullName>
    </submittedName>
</protein>
<proteinExistence type="predicted"/>
<dbReference type="Proteomes" id="UP000094784">
    <property type="component" value="Unassembled WGS sequence"/>
</dbReference>
<evidence type="ECO:0000256" key="1">
    <source>
        <dbReference type="SAM" id="Phobius"/>
    </source>
</evidence>
<organism evidence="2 3">
    <name type="scientific">Lysinibacillus fusiformis</name>
    <dbReference type="NCBI Taxonomy" id="28031"/>
    <lineage>
        <taxon>Bacteria</taxon>
        <taxon>Bacillati</taxon>
        <taxon>Bacillota</taxon>
        <taxon>Bacilli</taxon>
        <taxon>Bacillales</taxon>
        <taxon>Bacillaceae</taxon>
        <taxon>Lysinibacillus</taxon>
    </lineage>
</organism>
<reference evidence="2 3" key="1">
    <citation type="submission" date="2016-09" db="EMBL/GenBank/DDBJ databases">
        <title>Draft genome sequence of the soil isolate, Lysinibacillus fusiformis M5, a potential hypoxanthine producer.</title>
        <authorList>
            <person name="Gallegos-Monterrosa R."/>
            <person name="Maroti G."/>
            <person name="Balint B."/>
            <person name="Kovacs A.T."/>
        </authorList>
    </citation>
    <scope>NUCLEOTIDE SEQUENCE [LARGE SCALE GENOMIC DNA]</scope>
    <source>
        <strain evidence="2 3">M5</strain>
    </source>
</reference>
<sequence length="140" mass="15876">MGILKLLKRLSEWFLILAMLYMSIDGMCVLTSIISDNGGKEREIVEGLMSILVMISLTESLILKFVFRMSKTLLEYFLLGLSLYTLLGLSFLGNEERTTLIIVIYLAVNTVFFIVQKLILRKNLKLNNLSTNKLVNKGGH</sequence>
<evidence type="ECO:0000313" key="2">
    <source>
        <dbReference type="EMBL" id="ODV56327.1"/>
    </source>
</evidence>
<gene>
    <name evidence="2" type="ORF">BG258_10650</name>
</gene>
<feature type="transmembrane region" description="Helical" evidence="1">
    <location>
        <begin position="99"/>
        <end position="120"/>
    </location>
</feature>
<keyword evidence="1" id="KW-0472">Membrane</keyword>
<dbReference type="AlphaFoldDB" id="A0A1E4R776"/>
<evidence type="ECO:0000313" key="3">
    <source>
        <dbReference type="Proteomes" id="UP000094784"/>
    </source>
</evidence>
<dbReference type="EMBL" id="MECQ01000001">
    <property type="protein sequence ID" value="ODV56327.1"/>
    <property type="molecule type" value="Genomic_DNA"/>
</dbReference>
<dbReference type="RefSeq" id="WP_069481323.1">
    <property type="nucleotide sequence ID" value="NZ_KV766182.1"/>
</dbReference>
<keyword evidence="1" id="KW-1133">Transmembrane helix</keyword>
<feature type="transmembrane region" description="Helical" evidence="1">
    <location>
        <begin position="12"/>
        <end position="35"/>
    </location>
</feature>
<feature type="transmembrane region" description="Helical" evidence="1">
    <location>
        <begin position="47"/>
        <end position="66"/>
    </location>
</feature>
<accession>A0A1E4R776</accession>
<name>A0A1E4R776_9BACI</name>
<keyword evidence="1" id="KW-0812">Transmembrane</keyword>